<feature type="non-terminal residue" evidence="3">
    <location>
        <position position="1"/>
    </location>
</feature>
<dbReference type="Gramene" id="OMO94093">
    <property type="protein sequence ID" value="OMO94093"/>
    <property type="gene ID" value="CCACVL1_06172"/>
</dbReference>
<evidence type="ECO:0000313" key="3">
    <source>
        <dbReference type="EMBL" id="OMO94093.1"/>
    </source>
</evidence>
<protein>
    <submittedName>
        <fullName evidence="3">Uncharacterized protein</fullName>
    </submittedName>
</protein>
<feature type="compositionally biased region" description="Basic and acidic residues" evidence="1">
    <location>
        <begin position="41"/>
        <end position="62"/>
    </location>
</feature>
<name>A0A1R3JGY4_COCAP</name>
<feature type="region of interest" description="Disordered" evidence="1">
    <location>
        <begin position="31"/>
        <end position="62"/>
    </location>
</feature>
<gene>
    <name evidence="3" type="ORF">CCACVL1_06172</name>
    <name evidence="2" type="ORF">CCACVL1_23300</name>
</gene>
<evidence type="ECO:0000313" key="2">
    <source>
        <dbReference type="EMBL" id="OMO61713.1"/>
    </source>
</evidence>
<accession>A0A1R3JGY4</accession>
<comment type="caution">
    <text evidence="3">The sequence shown here is derived from an EMBL/GenBank/DDBJ whole genome shotgun (WGS) entry which is preliminary data.</text>
</comment>
<keyword evidence="4" id="KW-1185">Reference proteome</keyword>
<reference evidence="3 4" key="1">
    <citation type="submission" date="2013-09" db="EMBL/GenBank/DDBJ databases">
        <title>Corchorus capsularis genome sequencing.</title>
        <authorList>
            <person name="Alam M."/>
            <person name="Haque M.S."/>
            <person name="Islam M.S."/>
            <person name="Emdad E.M."/>
            <person name="Islam M.M."/>
            <person name="Ahmed B."/>
            <person name="Halim A."/>
            <person name="Hossen Q.M.M."/>
            <person name="Hossain M.Z."/>
            <person name="Ahmed R."/>
            <person name="Khan M.M."/>
            <person name="Islam R."/>
            <person name="Rashid M.M."/>
            <person name="Khan S.A."/>
            <person name="Rahman M.S."/>
            <person name="Alam M."/>
        </authorList>
    </citation>
    <scope>NUCLEOTIDE SEQUENCE [LARGE SCALE GENOMIC DNA]</scope>
    <source>
        <strain evidence="4">cv. CVL-1</strain>
        <tissue evidence="3">Whole seedling</tissue>
    </source>
</reference>
<dbReference type="AlphaFoldDB" id="A0A1R3JGY4"/>
<dbReference type="Gramene" id="OMO61713">
    <property type="protein sequence ID" value="OMO61713"/>
    <property type="gene ID" value="CCACVL1_23300"/>
</dbReference>
<dbReference type="EMBL" id="AWWV01013402">
    <property type="protein sequence ID" value="OMO61713.1"/>
    <property type="molecule type" value="Genomic_DNA"/>
</dbReference>
<organism evidence="3 4">
    <name type="scientific">Corchorus capsularis</name>
    <name type="common">Jute</name>
    <dbReference type="NCBI Taxonomy" id="210143"/>
    <lineage>
        <taxon>Eukaryota</taxon>
        <taxon>Viridiplantae</taxon>
        <taxon>Streptophyta</taxon>
        <taxon>Embryophyta</taxon>
        <taxon>Tracheophyta</taxon>
        <taxon>Spermatophyta</taxon>
        <taxon>Magnoliopsida</taxon>
        <taxon>eudicotyledons</taxon>
        <taxon>Gunneridae</taxon>
        <taxon>Pentapetalae</taxon>
        <taxon>rosids</taxon>
        <taxon>malvids</taxon>
        <taxon>Malvales</taxon>
        <taxon>Malvaceae</taxon>
        <taxon>Grewioideae</taxon>
        <taxon>Apeibeae</taxon>
        <taxon>Corchorus</taxon>
    </lineage>
</organism>
<sequence length="62" mass="7079">IHVEERGRSRNHITLGKNAVDYLAKFAQNRGRGASPKTHCQFHDSDNDFRSNNGEKVKLKKT</sequence>
<evidence type="ECO:0000256" key="1">
    <source>
        <dbReference type="SAM" id="MobiDB-lite"/>
    </source>
</evidence>
<evidence type="ECO:0000313" key="4">
    <source>
        <dbReference type="Proteomes" id="UP000188268"/>
    </source>
</evidence>
<dbReference type="Proteomes" id="UP000188268">
    <property type="component" value="Unassembled WGS sequence"/>
</dbReference>
<dbReference type="EMBL" id="AWWV01007954">
    <property type="protein sequence ID" value="OMO94093.1"/>
    <property type="molecule type" value="Genomic_DNA"/>
</dbReference>
<proteinExistence type="predicted"/>